<evidence type="ECO:0000256" key="6">
    <source>
        <dbReference type="ARBA" id="ARBA00023163"/>
    </source>
</evidence>
<organism evidence="9 10">
    <name type="scientific">Sediminicoccus rosea</name>
    <dbReference type="NCBI Taxonomy" id="1225128"/>
    <lineage>
        <taxon>Bacteria</taxon>
        <taxon>Pseudomonadati</taxon>
        <taxon>Pseudomonadota</taxon>
        <taxon>Alphaproteobacteria</taxon>
        <taxon>Acetobacterales</taxon>
        <taxon>Roseomonadaceae</taxon>
        <taxon>Sediminicoccus</taxon>
    </lineage>
</organism>
<dbReference type="InterPro" id="IPR007159">
    <property type="entry name" value="SpoVT-AbrB_dom"/>
</dbReference>
<evidence type="ECO:0000256" key="1">
    <source>
        <dbReference type="ARBA" id="ARBA00013860"/>
    </source>
</evidence>
<evidence type="ECO:0000256" key="4">
    <source>
        <dbReference type="ARBA" id="ARBA00023015"/>
    </source>
</evidence>
<proteinExistence type="inferred from homology"/>
<dbReference type="PANTHER" id="PTHR34701">
    <property type="entry name" value="TRANSCRIPTIONAL REGULATOR MRAZ"/>
    <property type="match status" value="1"/>
</dbReference>
<dbReference type="InterPro" id="IPR037914">
    <property type="entry name" value="SpoVT-AbrB_sf"/>
</dbReference>
<dbReference type="Pfam" id="PF02381">
    <property type="entry name" value="MraZ"/>
    <property type="match status" value="2"/>
</dbReference>
<dbReference type="InterPro" id="IPR035644">
    <property type="entry name" value="MraZ_C"/>
</dbReference>
<evidence type="ECO:0000256" key="7">
    <source>
        <dbReference type="HAMAP-Rule" id="MF_01008"/>
    </source>
</evidence>
<keyword evidence="9" id="KW-0132">Cell division</keyword>
<keyword evidence="2 7" id="KW-0963">Cytoplasm</keyword>
<evidence type="ECO:0000256" key="2">
    <source>
        <dbReference type="ARBA" id="ARBA00022490"/>
    </source>
</evidence>
<dbReference type="Proteomes" id="UP001305521">
    <property type="component" value="Chromosome"/>
</dbReference>
<keyword evidence="3" id="KW-0677">Repeat</keyword>
<sequence>MTQFRGKFINGLDKKGRCSVPASFRARLAGDGLVLRRSVSPDHCYIEAWPMAQFDAASRDANPLNPLSPEQNAEDYAYVVDVAEVTPDPEGRIILPRDLIEYAGLSDGVAFLGRLNWFELWEPAAAERRIEEARRALAARAAASAA</sequence>
<evidence type="ECO:0000313" key="9">
    <source>
        <dbReference type="EMBL" id="WPB84401.1"/>
    </source>
</evidence>
<comment type="subunit">
    <text evidence="7">Forms oligomers.</text>
</comment>
<keyword evidence="4 7" id="KW-0805">Transcription regulation</keyword>
<dbReference type="EMBL" id="CP137852">
    <property type="protein sequence ID" value="WPB84401.1"/>
    <property type="molecule type" value="Genomic_DNA"/>
</dbReference>
<dbReference type="PANTHER" id="PTHR34701:SF1">
    <property type="entry name" value="TRANSCRIPTIONAL REGULATOR MRAZ"/>
    <property type="match status" value="1"/>
</dbReference>
<gene>
    <name evidence="7" type="primary">mraZ</name>
    <name evidence="9" type="ORF">R9Z33_20180</name>
</gene>
<dbReference type="RefSeq" id="WP_318648361.1">
    <property type="nucleotide sequence ID" value="NZ_CP137852.1"/>
</dbReference>
<keyword evidence="10" id="KW-1185">Reference proteome</keyword>
<dbReference type="CDD" id="cd16320">
    <property type="entry name" value="MraZ_N"/>
    <property type="match status" value="1"/>
</dbReference>
<accession>A0ABZ0PFZ6</accession>
<keyword evidence="9" id="KW-0131">Cell cycle</keyword>
<dbReference type="InterPro" id="IPR020603">
    <property type="entry name" value="MraZ_dom"/>
</dbReference>
<dbReference type="HAMAP" id="MF_01008">
    <property type="entry name" value="MraZ"/>
    <property type="match status" value="1"/>
</dbReference>
<keyword evidence="6 7" id="KW-0804">Transcription</keyword>
<dbReference type="InterPro" id="IPR035642">
    <property type="entry name" value="MraZ_N"/>
</dbReference>
<dbReference type="PROSITE" id="PS51740">
    <property type="entry name" value="SPOVT_ABRB"/>
    <property type="match status" value="2"/>
</dbReference>
<evidence type="ECO:0000256" key="3">
    <source>
        <dbReference type="ARBA" id="ARBA00022737"/>
    </source>
</evidence>
<name>A0ABZ0PFZ6_9PROT</name>
<dbReference type="GO" id="GO:0051301">
    <property type="term" value="P:cell division"/>
    <property type="evidence" value="ECO:0007669"/>
    <property type="project" value="UniProtKB-KW"/>
</dbReference>
<reference evidence="9 10" key="1">
    <citation type="submission" date="2023-11" db="EMBL/GenBank/DDBJ databases">
        <title>Arctic aerobic anoxygenic photoheterotroph Sediminicoccus rosea KRV36 adapts its photosynthesis to long days of polar summer.</title>
        <authorList>
            <person name="Tomasch J."/>
            <person name="Kopejtka K."/>
            <person name="Bily T."/>
            <person name="Gardiner A.T."/>
            <person name="Gardian Z."/>
            <person name="Shivaramu S."/>
            <person name="Koblizek M."/>
            <person name="Engelhardt F."/>
            <person name="Kaftan D."/>
        </authorList>
    </citation>
    <scope>NUCLEOTIDE SEQUENCE [LARGE SCALE GENOMIC DNA]</scope>
    <source>
        <strain evidence="9 10">R-30</strain>
    </source>
</reference>
<keyword evidence="5 7" id="KW-0238">DNA-binding</keyword>
<comment type="subcellular location">
    <subcellularLocation>
        <location evidence="7">Cytoplasm</location>
        <location evidence="7">Nucleoid</location>
    </subcellularLocation>
</comment>
<dbReference type="InterPro" id="IPR038619">
    <property type="entry name" value="MraZ_sf"/>
</dbReference>
<evidence type="ECO:0000313" key="10">
    <source>
        <dbReference type="Proteomes" id="UP001305521"/>
    </source>
</evidence>
<evidence type="ECO:0000256" key="5">
    <source>
        <dbReference type="ARBA" id="ARBA00023125"/>
    </source>
</evidence>
<protein>
    <recommendedName>
        <fullName evidence="1 7">Transcriptional regulator MraZ</fullName>
    </recommendedName>
</protein>
<evidence type="ECO:0000259" key="8">
    <source>
        <dbReference type="PROSITE" id="PS51740"/>
    </source>
</evidence>
<comment type="similarity">
    <text evidence="7">Belongs to the MraZ family.</text>
</comment>
<dbReference type="Gene3D" id="3.40.1550.20">
    <property type="entry name" value="Transcriptional regulator MraZ domain"/>
    <property type="match status" value="1"/>
</dbReference>
<feature type="domain" description="SpoVT-AbrB" evidence="8">
    <location>
        <begin position="82"/>
        <end position="125"/>
    </location>
</feature>
<dbReference type="CDD" id="cd16321">
    <property type="entry name" value="MraZ_C"/>
    <property type="match status" value="1"/>
</dbReference>
<dbReference type="InterPro" id="IPR003444">
    <property type="entry name" value="MraZ"/>
</dbReference>
<feature type="domain" description="SpoVT-AbrB" evidence="8">
    <location>
        <begin position="7"/>
        <end position="53"/>
    </location>
</feature>
<dbReference type="SUPFAM" id="SSF89447">
    <property type="entry name" value="AbrB/MazE/MraZ-like"/>
    <property type="match status" value="1"/>
</dbReference>